<dbReference type="AlphaFoldDB" id="A0A916TJP0"/>
<protein>
    <submittedName>
        <fullName evidence="2">Uncharacterized protein</fullName>
    </submittedName>
</protein>
<organism evidence="2 3">
    <name type="scientific">Flexivirga endophytica</name>
    <dbReference type="NCBI Taxonomy" id="1849103"/>
    <lineage>
        <taxon>Bacteria</taxon>
        <taxon>Bacillati</taxon>
        <taxon>Actinomycetota</taxon>
        <taxon>Actinomycetes</taxon>
        <taxon>Micrococcales</taxon>
        <taxon>Dermacoccaceae</taxon>
        <taxon>Flexivirga</taxon>
    </lineage>
</organism>
<feature type="region of interest" description="Disordered" evidence="1">
    <location>
        <begin position="171"/>
        <end position="207"/>
    </location>
</feature>
<dbReference type="Proteomes" id="UP000636793">
    <property type="component" value="Unassembled WGS sequence"/>
</dbReference>
<evidence type="ECO:0000256" key="1">
    <source>
        <dbReference type="SAM" id="MobiDB-lite"/>
    </source>
</evidence>
<name>A0A916TJP0_9MICO</name>
<sequence>MGALSPNPLHRVKGWVCSAAWDTATKWVELGSFEKLARELSSRLNGVNDVFPPGGVIIDAIAPCLTVMQAELEAFTAAVDDHTPRQMLSVDDVQPIVTPDSLEYWMALSDGNGLYIQTSRPRGRRLDQPNRDEAFSPTGGGDISVAVYVDGADYPQIERLFHHVDDLVQAPGYDGPTDGEVQSGSWFRQSTAKAKAKPSHRIHLRSA</sequence>
<reference evidence="2" key="2">
    <citation type="submission" date="2020-09" db="EMBL/GenBank/DDBJ databases">
        <authorList>
            <person name="Sun Q."/>
            <person name="Zhou Y."/>
        </authorList>
    </citation>
    <scope>NUCLEOTIDE SEQUENCE</scope>
    <source>
        <strain evidence="2">CGMCC 1.15085</strain>
    </source>
</reference>
<gene>
    <name evidence="2" type="ORF">GCM10011492_44670</name>
</gene>
<reference evidence="2" key="1">
    <citation type="journal article" date="2014" name="Int. J. Syst. Evol. Microbiol.">
        <title>Complete genome sequence of Corynebacterium casei LMG S-19264T (=DSM 44701T), isolated from a smear-ripened cheese.</title>
        <authorList>
            <consortium name="US DOE Joint Genome Institute (JGI-PGF)"/>
            <person name="Walter F."/>
            <person name="Albersmeier A."/>
            <person name="Kalinowski J."/>
            <person name="Ruckert C."/>
        </authorList>
    </citation>
    <scope>NUCLEOTIDE SEQUENCE</scope>
    <source>
        <strain evidence="2">CGMCC 1.15085</strain>
    </source>
</reference>
<feature type="compositionally biased region" description="Basic residues" evidence="1">
    <location>
        <begin position="194"/>
        <end position="207"/>
    </location>
</feature>
<evidence type="ECO:0000313" key="2">
    <source>
        <dbReference type="EMBL" id="GGB48474.1"/>
    </source>
</evidence>
<keyword evidence="3" id="KW-1185">Reference proteome</keyword>
<comment type="caution">
    <text evidence="2">The sequence shown here is derived from an EMBL/GenBank/DDBJ whole genome shotgun (WGS) entry which is preliminary data.</text>
</comment>
<dbReference type="EMBL" id="BMHI01000010">
    <property type="protein sequence ID" value="GGB48474.1"/>
    <property type="molecule type" value="Genomic_DNA"/>
</dbReference>
<proteinExistence type="predicted"/>
<accession>A0A916TJP0</accession>
<feature type="compositionally biased region" description="Polar residues" evidence="1">
    <location>
        <begin position="180"/>
        <end position="192"/>
    </location>
</feature>
<evidence type="ECO:0000313" key="3">
    <source>
        <dbReference type="Proteomes" id="UP000636793"/>
    </source>
</evidence>